<reference evidence="9" key="1">
    <citation type="journal article" date="2019" name="Int. J. Syst. Evol. Microbiol.">
        <title>The Global Catalogue of Microorganisms (GCM) 10K type strain sequencing project: providing services to taxonomists for standard genome sequencing and annotation.</title>
        <authorList>
            <consortium name="The Broad Institute Genomics Platform"/>
            <consortium name="The Broad Institute Genome Sequencing Center for Infectious Disease"/>
            <person name="Wu L."/>
            <person name="Ma J."/>
        </authorList>
    </citation>
    <scope>NUCLEOTIDE SEQUENCE [LARGE SCALE GENOMIC DNA]</scope>
    <source>
        <strain evidence="9">JCM 14736</strain>
    </source>
</reference>
<evidence type="ECO:0000313" key="9">
    <source>
        <dbReference type="Proteomes" id="UP001500851"/>
    </source>
</evidence>
<evidence type="ECO:0000259" key="7">
    <source>
        <dbReference type="Pfam" id="PF00122"/>
    </source>
</evidence>
<dbReference type="EMBL" id="BAAAOB010000001">
    <property type="protein sequence ID" value="GAA1777893.1"/>
    <property type="molecule type" value="Genomic_DNA"/>
</dbReference>
<feature type="transmembrane region" description="Helical" evidence="6">
    <location>
        <begin position="772"/>
        <end position="794"/>
    </location>
</feature>
<dbReference type="Proteomes" id="UP001500851">
    <property type="component" value="Unassembled WGS sequence"/>
</dbReference>
<proteinExistence type="predicted"/>
<dbReference type="InterPro" id="IPR023299">
    <property type="entry name" value="ATPase_P-typ_cyto_dom_N"/>
</dbReference>
<feature type="transmembrane region" description="Helical" evidence="6">
    <location>
        <begin position="220"/>
        <end position="240"/>
    </location>
</feature>
<dbReference type="Gene3D" id="3.40.1110.10">
    <property type="entry name" value="Calcium-transporting ATPase, cytoplasmic domain N"/>
    <property type="match status" value="1"/>
</dbReference>
<feature type="transmembrane region" description="Helical" evidence="6">
    <location>
        <begin position="260"/>
        <end position="284"/>
    </location>
</feature>
<dbReference type="PROSITE" id="PS00154">
    <property type="entry name" value="ATPASE_E1_E2"/>
    <property type="match status" value="1"/>
</dbReference>
<evidence type="ECO:0000256" key="6">
    <source>
        <dbReference type="SAM" id="Phobius"/>
    </source>
</evidence>
<dbReference type="SUPFAM" id="SSF56784">
    <property type="entry name" value="HAD-like"/>
    <property type="match status" value="1"/>
</dbReference>
<dbReference type="Gene3D" id="3.40.50.1000">
    <property type="entry name" value="HAD superfamily/HAD-like"/>
    <property type="match status" value="1"/>
</dbReference>
<dbReference type="PANTHER" id="PTHR42861">
    <property type="entry name" value="CALCIUM-TRANSPORTING ATPASE"/>
    <property type="match status" value="1"/>
</dbReference>
<sequence length="800" mass="85583">MDEVDVEQTGLTSEEAALRFEAGQGNVSSDGSTRSLWQILLANVFTLFNAIVFAGFGILFALGRWQDALFAFPALFNTVIGVVQEFNAKRTLDRLAVLNAPTARVRRDGTDAEIPLQQVVLGDLLVLHTGDQVTADARVVQTDEHGPSGLEVDESLLTGESDAIRKRRDDEVLSGSSVVSGTALAEVVRVGDDSYAAKLTNEARRFSLVQSELRGSINRLLKWIAWALGPMILIVAYGQIQSHGGWERTLETGEWREAVVGAVAAVIAMVPLGLVLVTSIAFAVSAVQLSRQNVLIQELPAVEGLARVDVLCLDKTGTLTTGKMGFGETIELREVAGWRGILGRIGSAPDANLTAQCLAEPFGGEQAPRITGEIPFDSARKWSAVIAGGPAEQGGGTWVFGAPEFVLADAHGDAGIESVLQQAGELAEAGKRTLVLAHSAVIDGPAEHPELPAGLVPVALVTFHERVREDAAQTLAYFREQGVEVRVISGDDPRTVAAVAREVGFDAPRGYDARTLPEDQDALAEVLETERVFGRVTPQQKRAMVHALQSRGHVVAMTGDGVNDALAIKDSDLGIAMDSAAQATKAVARLVLLDGRFDRMPGVVAEGRRVIANIERVSMLFLTKTTYAFAIGIIFGLLAWAFPFLPRQLSITDGLTIGIPAFFLALMPNASRYRSGFLRRSLTFAIPAGLVVTAGLIALRIVGHDIGATVVQMQSASTLVLAGIALWVLAVLARPVTAFRAAVVVAMYAGLALIWCIPIVATFFRVEFLPAPLAIAVLVVSLVGMVVIEALRFWHRRRVE</sequence>
<dbReference type="SUPFAM" id="SSF81665">
    <property type="entry name" value="Calcium ATPase, transmembrane domain M"/>
    <property type="match status" value="1"/>
</dbReference>
<dbReference type="SUPFAM" id="SSF81653">
    <property type="entry name" value="Calcium ATPase, transduction domain A"/>
    <property type="match status" value="1"/>
</dbReference>
<dbReference type="SFLD" id="SFLDS00003">
    <property type="entry name" value="Haloacid_Dehalogenase"/>
    <property type="match status" value="1"/>
</dbReference>
<keyword evidence="3" id="KW-1278">Translocase</keyword>
<dbReference type="PRINTS" id="PR00119">
    <property type="entry name" value="CATATPASE"/>
</dbReference>
<organism evidence="8 9">
    <name type="scientific">Leucobacter iarius</name>
    <dbReference type="NCBI Taxonomy" id="333963"/>
    <lineage>
        <taxon>Bacteria</taxon>
        <taxon>Bacillati</taxon>
        <taxon>Actinomycetota</taxon>
        <taxon>Actinomycetes</taxon>
        <taxon>Micrococcales</taxon>
        <taxon>Microbacteriaceae</taxon>
        <taxon>Leucobacter</taxon>
    </lineage>
</organism>
<evidence type="ECO:0000256" key="2">
    <source>
        <dbReference type="ARBA" id="ARBA00022692"/>
    </source>
</evidence>
<keyword evidence="5 6" id="KW-0472">Membrane</keyword>
<evidence type="ECO:0000256" key="5">
    <source>
        <dbReference type="ARBA" id="ARBA00023136"/>
    </source>
</evidence>
<evidence type="ECO:0000256" key="3">
    <source>
        <dbReference type="ARBA" id="ARBA00022967"/>
    </source>
</evidence>
<dbReference type="InterPro" id="IPR008250">
    <property type="entry name" value="ATPase_P-typ_transduc_dom_A_sf"/>
</dbReference>
<feature type="transmembrane region" description="Helical" evidence="6">
    <location>
        <begin position="715"/>
        <end position="733"/>
    </location>
</feature>
<dbReference type="NCBIfam" id="TIGR01494">
    <property type="entry name" value="ATPase_P-type"/>
    <property type="match status" value="2"/>
</dbReference>
<dbReference type="InterPro" id="IPR059000">
    <property type="entry name" value="ATPase_P-type_domA"/>
</dbReference>
<keyword evidence="4 6" id="KW-1133">Transmembrane helix</keyword>
<evidence type="ECO:0000256" key="4">
    <source>
        <dbReference type="ARBA" id="ARBA00022989"/>
    </source>
</evidence>
<comment type="subcellular location">
    <subcellularLocation>
        <location evidence="1">Cell membrane</location>
        <topology evidence="1">Multi-pass membrane protein</topology>
    </subcellularLocation>
</comment>
<dbReference type="Pfam" id="PF00702">
    <property type="entry name" value="Hydrolase"/>
    <property type="match status" value="1"/>
</dbReference>
<dbReference type="PRINTS" id="PR00120">
    <property type="entry name" value="HATPASE"/>
</dbReference>
<feature type="transmembrane region" description="Helical" evidence="6">
    <location>
        <begin position="682"/>
        <end position="703"/>
    </location>
</feature>
<dbReference type="Gene3D" id="1.20.1110.10">
    <property type="entry name" value="Calcium-transporting ATPase, transmembrane domain"/>
    <property type="match status" value="1"/>
</dbReference>
<comment type="caution">
    <text evidence="8">The sequence shown here is derived from an EMBL/GenBank/DDBJ whole genome shotgun (WGS) entry which is preliminary data.</text>
</comment>
<dbReference type="InterPro" id="IPR036412">
    <property type="entry name" value="HAD-like_sf"/>
</dbReference>
<feature type="domain" description="P-type ATPase A" evidence="7">
    <location>
        <begin position="98"/>
        <end position="202"/>
    </location>
</feature>
<keyword evidence="2 6" id="KW-0812">Transmembrane</keyword>
<dbReference type="Pfam" id="PF00122">
    <property type="entry name" value="E1-E2_ATPase"/>
    <property type="match status" value="1"/>
</dbReference>
<evidence type="ECO:0000256" key="1">
    <source>
        <dbReference type="ARBA" id="ARBA00004651"/>
    </source>
</evidence>
<evidence type="ECO:0000313" key="8">
    <source>
        <dbReference type="EMBL" id="GAA1777893.1"/>
    </source>
</evidence>
<keyword evidence="9" id="KW-1185">Reference proteome</keyword>
<dbReference type="Gene3D" id="2.70.150.10">
    <property type="entry name" value="Calcium-transporting ATPase, cytoplasmic transduction domain A"/>
    <property type="match status" value="1"/>
</dbReference>
<dbReference type="SFLD" id="SFLDF00027">
    <property type="entry name" value="p-type_atpase"/>
    <property type="match status" value="1"/>
</dbReference>
<feature type="transmembrane region" description="Helical" evidence="6">
    <location>
        <begin position="39"/>
        <end position="62"/>
    </location>
</feature>
<feature type="transmembrane region" description="Helical" evidence="6">
    <location>
        <begin position="651"/>
        <end position="670"/>
    </location>
</feature>
<dbReference type="InterPro" id="IPR023214">
    <property type="entry name" value="HAD_sf"/>
</dbReference>
<name>A0ABP4XJD1_9MICO</name>
<protein>
    <submittedName>
        <fullName evidence="8">HAD-IC family P-type ATPase</fullName>
    </submittedName>
</protein>
<accession>A0ABP4XJD1</accession>
<dbReference type="InterPro" id="IPR044492">
    <property type="entry name" value="P_typ_ATPase_HD_dom"/>
</dbReference>
<feature type="transmembrane region" description="Helical" evidence="6">
    <location>
        <begin position="745"/>
        <end position="766"/>
    </location>
</feature>
<dbReference type="InterPro" id="IPR001757">
    <property type="entry name" value="P_typ_ATPase"/>
</dbReference>
<dbReference type="InterPro" id="IPR023298">
    <property type="entry name" value="ATPase_P-typ_TM_dom_sf"/>
</dbReference>
<dbReference type="InterPro" id="IPR018303">
    <property type="entry name" value="ATPase_P-typ_P_site"/>
</dbReference>
<dbReference type="SFLD" id="SFLDG00002">
    <property type="entry name" value="C1.7:_P-type_atpase_like"/>
    <property type="match status" value="1"/>
</dbReference>
<gene>
    <name evidence="8" type="ORF">GCM10009768_03100</name>
</gene>
<feature type="transmembrane region" description="Helical" evidence="6">
    <location>
        <begin position="626"/>
        <end position="645"/>
    </location>
</feature>